<evidence type="ECO:0000313" key="17">
    <source>
        <dbReference type="EMBL" id="CAA0117694.1"/>
    </source>
</evidence>
<evidence type="ECO:0000256" key="9">
    <source>
        <dbReference type="ARBA" id="ARBA00030162"/>
    </source>
</evidence>
<proteinExistence type="inferred from homology"/>
<gene>
    <name evidence="17" type="primary">nudF_2</name>
    <name evidence="16" type="ORF">IHBHHGIJ_03098</name>
    <name evidence="17" type="ORF">KFEGEMFD_03311</name>
</gene>
<evidence type="ECO:0000256" key="4">
    <source>
        <dbReference type="ARBA" id="ARBA00013297"/>
    </source>
</evidence>
<dbReference type="OrthoDB" id="5292471at2"/>
<evidence type="ECO:0000256" key="5">
    <source>
        <dbReference type="ARBA" id="ARBA00022723"/>
    </source>
</evidence>
<dbReference type="InterPro" id="IPR004385">
    <property type="entry name" value="NDP_pyrophosphatase"/>
</dbReference>
<dbReference type="PANTHER" id="PTHR11839">
    <property type="entry name" value="UDP/ADP-SUGAR PYROPHOSPHATASE"/>
    <property type="match status" value="1"/>
</dbReference>
<dbReference type="PROSITE" id="PS00893">
    <property type="entry name" value="NUDIX_BOX"/>
    <property type="match status" value="1"/>
</dbReference>
<feature type="binding site" evidence="13">
    <location>
        <position position="109"/>
    </location>
    <ligand>
        <name>Mg(2+)</name>
        <dbReference type="ChEBI" id="CHEBI:18420"/>
        <label>1</label>
    </ligand>
</feature>
<dbReference type="InterPro" id="IPR000086">
    <property type="entry name" value="NUDIX_hydrolase_dom"/>
</dbReference>
<comment type="catalytic activity">
    <reaction evidence="12">
        <text>ADP-D-ribose + H2O = D-ribose 5-phosphate + AMP + 2 H(+)</text>
        <dbReference type="Rhea" id="RHEA:10412"/>
        <dbReference type="ChEBI" id="CHEBI:15377"/>
        <dbReference type="ChEBI" id="CHEBI:15378"/>
        <dbReference type="ChEBI" id="CHEBI:57967"/>
        <dbReference type="ChEBI" id="CHEBI:78346"/>
        <dbReference type="ChEBI" id="CHEBI:456215"/>
        <dbReference type="EC" id="3.6.1.13"/>
    </reaction>
</comment>
<feature type="binding site" evidence="13">
    <location>
        <position position="89"/>
    </location>
    <ligand>
        <name>Mg(2+)</name>
        <dbReference type="ChEBI" id="CHEBI:18420"/>
        <label>1</label>
    </ligand>
</feature>
<dbReference type="PANTHER" id="PTHR11839:SF5">
    <property type="entry name" value="ADP-RIBOSE PYROPHOSPHATASE"/>
    <property type="match status" value="1"/>
</dbReference>
<dbReference type="PROSITE" id="PS51462">
    <property type="entry name" value="NUDIX"/>
    <property type="match status" value="1"/>
</dbReference>
<evidence type="ECO:0000256" key="8">
    <source>
        <dbReference type="ARBA" id="ARBA00025164"/>
    </source>
</evidence>
<dbReference type="SUPFAM" id="SSF55811">
    <property type="entry name" value="Nudix"/>
    <property type="match status" value="1"/>
</dbReference>
<dbReference type="CDD" id="cd24155">
    <property type="entry name" value="NUDIX_ADPRase"/>
    <property type="match status" value="1"/>
</dbReference>
<evidence type="ECO:0000256" key="11">
    <source>
        <dbReference type="ARBA" id="ARBA00033056"/>
    </source>
</evidence>
<evidence type="ECO:0000313" key="18">
    <source>
        <dbReference type="Proteomes" id="UP000435877"/>
    </source>
</evidence>
<dbReference type="RefSeq" id="WP_159269809.1">
    <property type="nucleotide sequence ID" value="NZ_CACSIK010000003.1"/>
</dbReference>
<comment type="cofactor">
    <cofactor evidence="1 13">
        <name>Mg(2+)</name>
        <dbReference type="ChEBI" id="CHEBI:18420"/>
    </cofactor>
</comment>
<evidence type="ECO:0000259" key="15">
    <source>
        <dbReference type="PROSITE" id="PS51462"/>
    </source>
</evidence>
<organism evidence="17 19">
    <name type="scientific">Zhongshania aliphaticivorans</name>
    <dbReference type="NCBI Taxonomy" id="1470434"/>
    <lineage>
        <taxon>Bacteria</taxon>
        <taxon>Pseudomonadati</taxon>
        <taxon>Pseudomonadota</taxon>
        <taxon>Gammaproteobacteria</taxon>
        <taxon>Cellvibrionales</taxon>
        <taxon>Spongiibacteraceae</taxon>
        <taxon>Zhongshania</taxon>
    </lineage>
</organism>
<dbReference type="NCBIfam" id="TIGR00052">
    <property type="entry name" value="nudix-type nucleoside diphosphatase, YffH/AdpP family"/>
    <property type="match status" value="1"/>
</dbReference>
<dbReference type="EMBL" id="CACSIK010000003">
    <property type="protein sequence ID" value="CAA0109493.1"/>
    <property type="molecule type" value="Genomic_DNA"/>
</dbReference>
<feature type="binding site" evidence="13">
    <location>
        <position position="157"/>
    </location>
    <ligand>
        <name>Mg(2+)</name>
        <dbReference type="ChEBI" id="CHEBI:18420"/>
        <label>1</label>
    </ligand>
</feature>
<evidence type="ECO:0000256" key="6">
    <source>
        <dbReference type="ARBA" id="ARBA00022801"/>
    </source>
</evidence>
<keyword evidence="6 17" id="KW-0378">Hydrolase</keyword>
<evidence type="ECO:0000313" key="19">
    <source>
        <dbReference type="Proteomes" id="UP000439591"/>
    </source>
</evidence>
<feature type="domain" description="Nudix hydrolase" evidence="15">
    <location>
        <begin position="48"/>
        <end position="186"/>
    </location>
</feature>
<dbReference type="Proteomes" id="UP000435877">
    <property type="component" value="Unassembled WGS sequence"/>
</dbReference>
<dbReference type="InterPro" id="IPR020084">
    <property type="entry name" value="NUDIX_hydrolase_CS"/>
</dbReference>
<evidence type="ECO:0000256" key="10">
    <source>
        <dbReference type="ARBA" id="ARBA00030308"/>
    </source>
</evidence>
<evidence type="ECO:0000256" key="1">
    <source>
        <dbReference type="ARBA" id="ARBA00001946"/>
    </source>
</evidence>
<comment type="similarity">
    <text evidence="2">Belongs to the Nudix hydrolase family. NudF subfamily.</text>
</comment>
<keyword evidence="18" id="KW-1185">Reference proteome</keyword>
<sequence length="203" mass="22972">MANFERKDVEIDEDRAAWRGFFQVRELRLRHRLFGGGWGNWLSRELFVRGPAVGLLPYDPVNDTILKVEQFRVGALSRAKSPWLLELVAGIIDTDESPADVARREAKEEAGLTIGKMESIAEYYSSPGGSDEYFYLFCGCADLNEAGGYFGLANEGEDIHAQVISFDDAMTMLDAGQINNAHSLIAMQWLLQHREELRRRWLA</sequence>
<dbReference type="GO" id="GO:0005829">
    <property type="term" value="C:cytosol"/>
    <property type="evidence" value="ECO:0007669"/>
    <property type="project" value="TreeGrafter"/>
</dbReference>
<evidence type="ECO:0000256" key="14">
    <source>
        <dbReference type="PIRSR" id="PIRSR604385-3"/>
    </source>
</evidence>
<dbReference type="InterPro" id="IPR015797">
    <property type="entry name" value="NUDIX_hydrolase-like_dom_sf"/>
</dbReference>
<dbReference type="GO" id="GO:0006753">
    <property type="term" value="P:nucleoside phosphate metabolic process"/>
    <property type="evidence" value="ECO:0007669"/>
    <property type="project" value="TreeGrafter"/>
</dbReference>
<feature type="binding site" evidence="13">
    <location>
        <position position="105"/>
    </location>
    <ligand>
        <name>Mg(2+)</name>
        <dbReference type="ChEBI" id="CHEBI:18420"/>
        <label>1</label>
    </ligand>
</feature>
<dbReference type="GO" id="GO:0019693">
    <property type="term" value="P:ribose phosphate metabolic process"/>
    <property type="evidence" value="ECO:0007669"/>
    <property type="project" value="TreeGrafter"/>
</dbReference>
<dbReference type="Proteomes" id="UP000439591">
    <property type="component" value="Unassembled WGS sequence"/>
</dbReference>
<evidence type="ECO:0000313" key="16">
    <source>
        <dbReference type="EMBL" id="CAA0109493.1"/>
    </source>
</evidence>
<dbReference type="EC" id="3.6.1.13" evidence="3"/>
<dbReference type="AlphaFoldDB" id="A0A5S9QHS2"/>
<dbReference type="EMBL" id="CACSIM010000006">
    <property type="protein sequence ID" value="CAA0117694.1"/>
    <property type="molecule type" value="Genomic_DNA"/>
</dbReference>
<dbReference type="Pfam" id="PF00293">
    <property type="entry name" value="NUDIX"/>
    <property type="match status" value="1"/>
</dbReference>
<evidence type="ECO:0000256" key="13">
    <source>
        <dbReference type="PIRSR" id="PIRSR604385-2"/>
    </source>
</evidence>
<keyword evidence="5 13" id="KW-0479">Metal-binding</keyword>
<dbReference type="GO" id="GO:0047631">
    <property type="term" value="F:ADP-ribose diphosphatase activity"/>
    <property type="evidence" value="ECO:0007669"/>
    <property type="project" value="UniProtKB-EC"/>
</dbReference>
<evidence type="ECO:0000256" key="3">
    <source>
        <dbReference type="ARBA" id="ARBA00012453"/>
    </source>
</evidence>
<dbReference type="Gene3D" id="3.90.79.10">
    <property type="entry name" value="Nucleoside Triphosphate Pyrophosphohydrolase"/>
    <property type="match status" value="1"/>
</dbReference>
<protein>
    <recommendedName>
        <fullName evidence="4">ADP-ribose pyrophosphatase</fullName>
        <ecNumber evidence="3">3.6.1.13</ecNumber>
    </recommendedName>
    <alternativeName>
        <fullName evidence="9">ADP-ribose diphosphatase</fullName>
    </alternativeName>
    <alternativeName>
        <fullName evidence="11">ADP-ribose phosphohydrolase</fullName>
    </alternativeName>
    <alternativeName>
        <fullName evidence="10">Adenosine diphosphoribose pyrophosphatase</fullName>
    </alternativeName>
</protein>
<evidence type="ECO:0000256" key="7">
    <source>
        <dbReference type="ARBA" id="ARBA00022842"/>
    </source>
</evidence>
<evidence type="ECO:0000256" key="12">
    <source>
        <dbReference type="ARBA" id="ARBA00049546"/>
    </source>
</evidence>
<evidence type="ECO:0000256" key="2">
    <source>
        <dbReference type="ARBA" id="ARBA00007482"/>
    </source>
</evidence>
<dbReference type="GO" id="GO:0019144">
    <property type="term" value="F:ADP-sugar diphosphatase activity"/>
    <property type="evidence" value="ECO:0007669"/>
    <property type="project" value="TreeGrafter"/>
</dbReference>
<feature type="short sequence motif" description="Nudix box" evidence="14">
    <location>
        <begin position="90"/>
        <end position="112"/>
    </location>
</feature>
<reference evidence="18 19" key="1">
    <citation type="submission" date="2019-11" db="EMBL/GenBank/DDBJ databases">
        <authorList>
            <person name="Holert J."/>
        </authorList>
    </citation>
    <scope>NUCLEOTIDE SEQUENCE [LARGE SCALE GENOMIC DNA]</scope>
    <source>
        <strain evidence="17">BC3_2A</strain>
        <strain evidence="16">SB11_1A</strain>
    </source>
</reference>
<name>A0A5S9QHS2_9GAMM</name>
<accession>A0A5S9QHS2</accession>
<dbReference type="GO" id="GO:0046872">
    <property type="term" value="F:metal ion binding"/>
    <property type="evidence" value="ECO:0007669"/>
    <property type="project" value="UniProtKB-KW"/>
</dbReference>
<keyword evidence="7 13" id="KW-0460">Magnesium</keyword>
<comment type="function">
    <text evidence="8">Acts on ADP-mannose and ADP-glucose as well as ADP-ribose. Prevents glycogen biosynthesis. The reaction catalyzed by this enzyme is a limiting step of the gluconeogenic process.</text>
</comment>